<feature type="region of interest" description="Disordered" evidence="12">
    <location>
        <begin position="715"/>
        <end position="754"/>
    </location>
</feature>
<dbReference type="InterPro" id="IPR016166">
    <property type="entry name" value="FAD-bd_PCMH"/>
</dbReference>
<dbReference type="EC" id="1.1.2.4" evidence="9"/>
<keyword evidence="4" id="KW-0285">Flavoprotein</keyword>
<dbReference type="PANTHER" id="PTHR11748">
    <property type="entry name" value="D-LACTATE DEHYDROGENASE"/>
    <property type="match status" value="1"/>
</dbReference>
<evidence type="ECO:0000256" key="7">
    <source>
        <dbReference type="ARBA" id="ARBA00023002"/>
    </source>
</evidence>
<feature type="compositionally biased region" description="Basic residues" evidence="12">
    <location>
        <begin position="549"/>
        <end position="564"/>
    </location>
</feature>
<dbReference type="SUPFAM" id="SSF56176">
    <property type="entry name" value="FAD-binding/transporter-associated domain-like"/>
    <property type="match status" value="1"/>
</dbReference>
<feature type="compositionally biased region" description="Gly residues" evidence="12">
    <location>
        <begin position="724"/>
        <end position="754"/>
    </location>
</feature>
<dbReference type="EMBL" id="CM014084">
    <property type="protein sequence ID" value="TKS72932.1"/>
    <property type="molecule type" value="Genomic_DNA"/>
</dbReference>
<dbReference type="GO" id="GO:1903457">
    <property type="term" value="P:lactate catabolic process"/>
    <property type="evidence" value="ECO:0007669"/>
    <property type="project" value="TreeGrafter"/>
</dbReference>
<dbReference type="GO" id="GO:0008720">
    <property type="term" value="F:D-lactate dehydrogenase (NAD+) activity"/>
    <property type="evidence" value="ECO:0007669"/>
    <property type="project" value="TreeGrafter"/>
</dbReference>
<sequence length="1106" mass="120287">MAKTSLYTDVVVFPRCVEEVSAVAKVCHKHDFPIIPFGTGTGLEGGVGAVKGGVCFSLRNMDQILALHQEDFDVTVEPGVTRKALNAYLRDTGLWFPVDPGADASLCGMAATSASGTNAVRYGTMRENVLNLEVVLADGTIVHTAGKGRRPRKTSAGYNLTNLFVGSEGTLGIITKTTLRLYGIPESMVSAVCSFPSVQTAVDSTVQILQSGVPVARIEFLDDVMIDACNRFSSLSYPVTPTLFLEFHGSERSLEEQVNTAVQGPVHAFSETRWSGNMFAHRLCVFVIAGLHVDCNVTVNISDVSTEDITQSNGGSDFQWARDPETRNKLWKARHDAWYAVQALRPGCKAYSTDVCVPLSQLPQIIVETKEDLIENGLTGPIAGHVGDGNFHCLMVVDPDDPEELHRVHLFTERLARRALAMDGTCTGEHGVGLGKRALLCEELGHTSIQVMQGLKDALDPKNLMNPEKVLQLRRQQQQQQRRSGERAAERRSERRGAASLTPIYRGQAAAAWRESTGADRSTRSSLNHLGQLRGEGGVHLFVIRRHSAPTKHQQHQQHQHRLCRGSGSCSAQQGDGLLRLRRVRADEPAETHGQTGRQAGRPRDRQERGEGGDSLLRLSRPLCGSSRAPSLYHPNPPSNLHQPPRLWMGGKQSTAGRPRGAFPGVSTDDSAVPPSAHFGHYRPSGTMGLRSRSVSSVAGMGIEHSPAVPFGFYTPRGTDSDRAGGGGGGGSGGTTAGTPHGGGTGGYQETGGGGHHTDGVLYLGSRGSLADTLPLHIAPRWFSAHSGLVCASSSDSGSGRSLQIIDQRTTTDSVHRLTRRRGAPLKSSHTHTDTLRQHKQTQTQLERLASTRGVSETAEINLRNNKHLSSYMKAAAASDGGSVTLTLLVSISPSPREDKDKNIKTTGQNKLIDTLLIDEVRTLQELQSVQISIQIKKGHFITFSFTFGHRRCFRTRGHRGGRSPQRLTCTSLCWRLSGDCLSPDCSVLYITARCGTASTPSLSWFVIRWDPEDPEEKQQHLSGLVTGFKCPVCSKSVASNEMEVHFIMCLSKPRLSYNAASMDIMAEEKRVKRTLTEEAKKRKGESERARSRRTRVNVGLTFSGW</sequence>
<dbReference type="Gene3D" id="3.30.465.10">
    <property type="match status" value="1"/>
</dbReference>
<dbReference type="InterPro" id="IPR036318">
    <property type="entry name" value="FAD-bd_PCMH-like_sf"/>
</dbReference>
<keyword evidence="6" id="KW-0809">Transit peptide</keyword>
<comment type="subcellular location">
    <subcellularLocation>
        <location evidence="2">Mitochondrion</location>
    </subcellularLocation>
</comment>
<dbReference type="Proteomes" id="UP000298787">
    <property type="component" value="Chromosome 7"/>
</dbReference>
<dbReference type="GO" id="GO:0004458">
    <property type="term" value="F:D-lactate dehydrogenase (cytochrome) activity"/>
    <property type="evidence" value="ECO:0007669"/>
    <property type="project" value="UniProtKB-EC"/>
</dbReference>
<accession>A0A4V6ANI7</accession>
<dbReference type="FunFam" id="3.30.70.2740:FF:000001">
    <property type="entry name" value="D-lactate dehydrogenase mitochondrial"/>
    <property type="match status" value="1"/>
</dbReference>
<comment type="cofactor">
    <cofactor evidence="1">
        <name>FAD</name>
        <dbReference type="ChEBI" id="CHEBI:57692"/>
    </cofactor>
</comment>
<comment type="function">
    <text evidence="10">Involved in D-lactate, but not L-lactate catabolic process.</text>
</comment>
<dbReference type="SUPFAM" id="SSF55103">
    <property type="entry name" value="FAD-linked oxidases, C-terminal domain"/>
    <property type="match status" value="1"/>
</dbReference>
<feature type="compositionally biased region" description="Basic and acidic residues" evidence="12">
    <location>
        <begin position="602"/>
        <end position="612"/>
    </location>
</feature>
<evidence type="ECO:0000256" key="5">
    <source>
        <dbReference type="ARBA" id="ARBA00022827"/>
    </source>
</evidence>
<name>A0A4V6ANI7_COLLU</name>
<keyword evidence="15" id="KW-1185">Reference proteome</keyword>
<dbReference type="InterPro" id="IPR016171">
    <property type="entry name" value="Vanillyl_alc_oxidase_C-sub2"/>
</dbReference>
<dbReference type="InterPro" id="IPR016164">
    <property type="entry name" value="FAD-linked_Oxase-like_C"/>
</dbReference>
<evidence type="ECO:0000256" key="4">
    <source>
        <dbReference type="ARBA" id="ARBA00022630"/>
    </source>
</evidence>
<dbReference type="PROSITE" id="PS51387">
    <property type="entry name" value="FAD_PCMH"/>
    <property type="match status" value="1"/>
</dbReference>
<protein>
    <recommendedName>
        <fullName evidence="11">Probable D-lactate dehydrogenase, mitochondrial</fullName>
        <ecNumber evidence="9">1.1.2.4</ecNumber>
    </recommendedName>
</protein>
<proteinExistence type="inferred from homology"/>
<evidence type="ECO:0000313" key="14">
    <source>
        <dbReference type="EMBL" id="TKS72932.1"/>
    </source>
</evidence>
<dbReference type="InterPro" id="IPR006094">
    <property type="entry name" value="Oxid_FAD_bind_N"/>
</dbReference>
<dbReference type="Pfam" id="PF02913">
    <property type="entry name" value="FAD-oxidase_C"/>
    <property type="match status" value="2"/>
</dbReference>
<feature type="region of interest" description="Disordered" evidence="12">
    <location>
        <begin position="586"/>
        <end position="690"/>
    </location>
</feature>
<keyword evidence="7" id="KW-0560">Oxidoreductase</keyword>
<dbReference type="InterPro" id="IPR004113">
    <property type="entry name" value="FAD-bd_oxidored_4_C"/>
</dbReference>
<feature type="region of interest" description="Disordered" evidence="12">
    <location>
        <begin position="474"/>
        <end position="501"/>
    </location>
</feature>
<dbReference type="FunFam" id="3.30.465.10:FF:000030">
    <property type="entry name" value="probable D-lactate dehydrogenase, mitochondrial"/>
    <property type="match status" value="1"/>
</dbReference>
<evidence type="ECO:0000259" key="13">
    <source>
        <dbReference type="PROSITE" id="PS51387"/>
    </source>
</evidence>
<dbReference type="Gene3D" id="1.10.45.10">
    <property type="entry name" value="Vanillyl-alcohol Oxidase, Chain A, domain 4"/>
    <property type="match status" value="1"/>
</dbReference>
<evidence type="ECO:0000256" key="6">
    <source>
        <dbReference type="ARBA" id="ARBA00022946"/>
    </source>
</evidence>
<dbReference type="PANTHER" id="PTHR11748:SF111">
    <property type="entry name" value="D-LACTATE DEHYDROGENASE, MITOCHONDRIAL-RELATED"/>
    <property type="match status" value="1"/>
</dbReference>
<comment type="similarity">
    <text evidence="3">Belongs to the FAD-binding oxidoreductase/transferase type 4 family.</text>
</comment>
<evidence type="ECO:0000256" key="10">
    <source>
        <dbReference type="ARBA" id="ARBA00053432"/>
    </source>
</evidence>
<dbReference type="Pfam" id="PF01565">
    <property type="entry name" value="FAD_binding_4"/>
    <property type="match status" value="1"/>
</dbReference>
<dbReference type="STRING" id="240159.A0A4V6ANI7"/>
<organism evidence="14 15">
    <name type="scientific">Collichthys lucidus</name>
    <name type="common">Big head croaker</name>
    <name type="synonym">Sciaena lucida</name>
    <dbReference type="NCBI Taxonomy" id="240159"/>
    <lineage>
        <taxon>Eukaryota</taxon>
        <taxon>Metazoa</taxon>
        <taxon>Chordata</taxon>
        <taxon>Craniata</taxon>
        <taxon>Vertebrata</taxon>
        <taxon>Euteleostomi</taxon>
        <taxon>Actinopterygii</taxon>
        <taxon>Neopterygii</taxon>
        <taxon>Teleostei</taxon>
        <taxon>Neoteleostei</taxon>
        <taxon>Acanthomorphata</taxon>
        <taxon>Eupercaria</taxon>
        <taxon>Sciaenidae</taxon>
        <taxon>Collichthys</taxon>
    </lineage>
</organism>
<dbReference type="FunFam" id="1.10.45.10:FF:000001">
    <property type="entry name" value="D-lactate dehydrogenase mitochondrial"/>
    <property type="match status" value="1"/>
</dbReference>
<dbReference type="GO" id="GO:0005739">
    <property type="term" value="C:mitochondrion"/>
    <property type="evidence" value="ECO:0007669"/>
    <property type="project" value="UniProtKB-SubCell"/>
</dbReference>
<keyword evidence="8" id="KW-0496">Mitochondrion</keyword>
<feature type="compositionally biased region" description="Basic and acidic residues" evidence="12">
    <location>
        <begin position="483"/>
        <end position="497"/>
    </location>
</feature>
<reference evidence="14 15" key="1">
    <citation type="submission" date="2019-01" db="EMBL/GenBank/DDBJ databases">
        <title>Genome Assembly of Collichthys lucidus.</title>
        <authorList>
            <person name="Cai M."/>
            <person name="Xiao S."/>
        </authorList>
    </citation>
    <scope>NUCLEOTIDE SEQUENCE [LARGE SCALE GENOMIC DNA]</scope>
    <source>
        <strain evidence="14">JT15FE1705JMU</strain>
        <tissue evidence="14">Muscle</tissue>
    </source>
</reference>
<dbReference type="AlphaFoldDB" id="A0A4V6ANI7"/>
<evidence type="ECO:0000256" key="11">
    <source>
        <dbReference type="ARBA" id="ARBA00072812"/>
    </source>
</evidence>
<evidence type="ECO:0000256" key="9">
    <source>
        <dbReference type="ARBA" id="ARBA00038897"/>
    </source>
</evidence>
<evidence type="ECO:0000256" key="8">
    <source>
        <dbReference type="ARBA" id="ARBA00023128"/>
    </source>
</evidence>
<evidence type="ECO:0000256" key="12">
    <source>
        <dbReference type="SAM" id="MobiDB-lite"/>
    </source>
</evidence>
<dbReference type="InterPro" id="IPR016169">
    <property type="entry name" value="FAD-bd_PCMH_sub2"/>
</dbReference>
<evidence type="ECO:0000313" key="15">
    <source>
        <dbReference type="Proteomes" id="UP000298787"/>
    </source>
</evidence>
<gene>
    <name evidence="14" type="ORF">D9C73_007009</name>
</gene>
<evidence type="ECO:0000256" key="3">
    <source>
        <dbReference type="ARBA" id="ARBA00008000"/>
    </source>
</evidence>
<feature type="domain" description="FAD-binding PCMH-type" evidence="13">
    <location>
        <begin position="4"/>
        <end position="184"/>
    </location>
</feature>
<evidence type="ECO:0000256" key="2">
    <source>
        <dbReference type="ARBA" id="ARBA00004173"/>
    </source>
</evidence>
<keyword evidence="5" id="KW-0274">FAD</keyword>
<feature type="region of interest" description="Disordered" evidence="12">
    <location>
        <begin position="549"/>
        <end position="572"/>
    </location>
</feature>
<dbReference type="Gene3D" id="3.30.70.2740">
    <property type="match status" value="1"/>
</dbReference>
<feature type="region of interest" description="Disordered" evidence="12">
    <location>
        <begin position="824"/>
        <end position="843"/>
    </location>
</feature>
<dbReference type="GO" id="GO:0071949">
    <property type="term" value="F:FAD binding"/>
    <property type="evidence" value="ECO:0007669"/>
    <property type="project" value="InterPro"/>
</dbReference>
<evidence type="ECO:0000256" key="1">
    <source>
        <dbReference type="ARBA" id="ARBA00001974"/>
    </source>
</evidence>